<feature type="compositionally biased region" description="Low complexity" evidence="1">
    <location>
        <begin position="50"/>
        <end position="60"/>
    </location>
</feature>
<accession>A0A6A4X5S8</accession>
<evidence type="ECO:0000313" key="3">
    <source>
        <dbReference type="EMBL" id="KAF0314627.1"/>
    </source>
</evidence>
<proteinExistence type="predicted"/>
<protein>
    <recommendedName>
        <fullName evidence="5">Transmembrane protein</fullName>
    </recommendedName>
</protein>
<reference evidence="3 4" key="1">
    <citation type="submission" date="2019-07" db="EMBL/GenBank/DDBJ databases">
        <title>Draft genome assembly of a fouling barnacle, Amphibalanus amphitrite (Darwin, 1854): The first reference genome for Thecostraca.</title>
        <authorList>
            <person name="Kim W."/>
        </authorList>
    </citation>
    <scope>NUCLEOTIDE SEQUENCE [LARGE SCALE GENOMIC DNA]</scope>
    <source>
        <strain evidence="3">SNU_AA5</strain>
        <tissue evidence="3">Soma without cirri and trophi</tissue>
    </source>
</reference>
<name>A0A6A4X5S8_AMPAM</name>
<dbReference type="Proteomes" id="UP000440578">
    <property type="component" value="Unassembled WGS sequence"/>
</dbReference>
<dbReference type="AlphaFoldDB" id="A0A6A4X5S8"/>
<feature type="region of interest" description="Disordered" evidence="1">
    <location>
        <begin position="47"/>
        <end position="263"/>
    </location>
</feature>
<feature type="transmembrane region" description="Helical" evidence="2">
    <location>
        <begin position="320"/>
        <end position="341"/>
    </location>
</feature>
<feature type="compositionally biased region" description="Basic and acidic residues" evidence="1">
    <location>
        <begin position="244"/>
        <end position="258"/>
    </location>
</feature>
<comment type="caution">
    <text evidence="3">The sequence shown here is derived from an EMBL/GenBank/DDBJ whole genome shotgun (WGS) entry which is preliminary data.</text>
</comment>
<keyword evidence="2" id="KW-1133">Transmembrane helix</keyword>
<evidence type="ECO:0000313" key="4">
    <source>
        <dbReference type="Proteomes" id="UP000440578"/>
    </source>
</evidence>
<gene>
    <name evidence="3" type="ORF">FJT64_014964</name>
</gene>
<dbReference type="EMBL" id="VIIS01000010">
    <property type="protein sequence ID" value="KAF0314627.1"/>
    <property type="molecule type" value="Genomic_DNA"/>
</dbReference>
<keyword evidence="2" id="KW-0472">Membrane</keyword>
<organism evidence="3 4">
    <name type="scientific">Amphibalanus amphitrite</name>
    <name type="common">Striped barnacle</name>
    <name type="synonym">Balanus amphitrite</name>
    <dbReference type="NCBI Taxonomy" id="1232801"/>
    <lineage>
        <taxon>Eukaryota</taxon>
        <taxon>Metazoa</taxon>
        <taxon>Ecdysozoa</taxon>
        <taxon>Arthropoda</taxon>
        <taxon>Crustacea</taxon>
        <taxon>Multicrustacea</taxon>
        <taxon>Cirripedia</taxon>
        <taxon>Thoracica</taxon>
        <taxon>Thoracicalcarea</taxon>
        <taxon>Balanomorpha</taxon>
        <taxon>Balanoidea</taxon>
        <taxon>Balanidae</taxon>
        <taxon>Amphibalaninae</taxon>
        <taxon>Amphibalanus</taxon>
    </lineage>
</organism>
<dbReference type="CDD" id="cd12087">
    <property type="entry name" value="TM_EGFR-like"/>
    <property type="match status" value="1"/>
</dbReference>
<sequence length="415" mass="45009">MQLTDAVCLFGRRVPESVSGLVWIGLLMSVAVVTAQVNVQFDGEMLAQESSRSTRQSWPPWRRRSPADRPESSSSRPLYLADPRPSGQRRRIPPPPVLSHLTAPHAGRLPSLRFSPSRERQQYQWYPRPPPGALPSTSAPADAPDVQNWRGPDRSASERSPPGGIRRADGPAGLQHQQAFPPERPAAGSQPGDPDEPMTLSVPLGEDDDDQQRDNQPGIRLLSPAPAIYGRPVTLLPPAPVGDPPRRLDTPPLSEHKPQPALPTVLPHDELFERINQETEAMWAAAGGGGGEGQHQVDSTVFDIELSPPSGAISPAVRHAVIASGAVGGCALLIFVGLMAFCRWRQRRDERALGPCPAADSERSSSPLDPSRINVNNYANAYRTKTTGFWGSLRKSFNQRYAAAYSDTPYGGVTT</sequence>
<evidence type="ECO:0000256" key="2">
    <source>
        <dbReference type="SAM" id="Phobius"/>
    </source>
</evidence>
<evidence type="ECO:0000256" key="1">
    <source>
        <dbReference type="SAM" id="MobiDB-lite"/>
    </source>
</evidence>
<keyword evidence="4" id="KW-1185">Reference proteome</keyword>
<evidence type="ECO:0008006" key="5">
    <source>
        <dbReference type="Google" id="ProtNLM"/>
    </source>
</evidence>
<keyword evidence="2" id="KW-0812">Transmembrane</keyword>
<dbReference type="OrthoDB" id="10682205at2759"/>